<feature type="domain" description="ABC transporter" evidence="12">
    <location>
        <begin position="399"/>
        <end position="633"/>
    </location>
</feature>
<comment type="caution">
    <text evidence="14">The sequence shown here is derived from an EMBL/GenBank/DDBJ whole genome shotgun (WGS) entry which is preliminary data.</text>
</comment>
<dbReference type="PROSITE" id="PS50929">
    <property type="entry name" value="ABC_TM1F"/>
    <property type="match status" value="1"/>
</dbReference>
<dbReference type="FunFam" id="3.40.50.300:FF:000221">
    <property type="entry name" value="Multidrug ABC transporter ATP-binding protein"/>
    <property type="match status" value="1"/>
</dbReference>
<keyword evidence="5" id="KW-0547">Nucleotide-binding</keyword>
<feature type="transmembrane region" description="Helical" evidence="11">
    <location>
        <begin position="224"/>
        <end position="242"/>
    </location>
</feature>
<reference evidence="15" key="1">
    <citation type="submission" date="2016-01" db="EMBL/GenBank/DDBJ databases">
        <authorList>
            <person name="Mitreva M."/>
            <person name="Pepin K.H."/>
            <person name="Mihindukulasuriya K.A."/>
            <person name="Fulton R."/>
            <person name="Fronick C."/>
            <person name="O'Laughlin M."/>
            <person name="Miner T."/>
            <person name="Herter B."/>
            <person name="Rosa B.A."/>
            <person name="Cordes M."/>
            <person name="Tomlinson C."/>
            <person name="Wollam A."/>
            <person name="Palsikar V.B."/>
            <person name="Mardis E.R."/>
            <person name="Wilson R.K."/>
        </authorList>
    </citation>
    <scope>NUCLEOTIDE SEQUENCE [LARGE SCALE GENOMIC DNA]</scope>
    <source>
        <strain evidence="15">DNF00019</strain>
    </source>
</reference>
<evidence type="ECO:0000259" key="12">
    <source>
        <dbReference type="PROSITE" id="PS50893"/>
    </source>
</evidence>
<name>A0A133XW68_9ACTN</name>
<evidence type="ECO:0000256" key="2">
    <source>
        <dbReference type="ARBA" id="ARBA00022448"/>
    </source>
</evidence>
<dbReference type="PANTHER" id="PTHR24221">
    <property type="entry name" value="ATP-BINDING CASSETTE SUB-FAMILY B"/>
    <property type="match status" value="1"/>
</dbReference>
<evidence type="ECO:0000313" key="15">
    <source>
        <dbReference type="Proteomes" id="UP000070675"/>
    </source>
</evidence>
<feature type="transmembrane region" description="Helical" evidence="11">
    <location>
        <begin position="78"/>
        <end position="101"/>
    </location>
</feature>
<keyword evidence="2" id="KW-0813">Transport</keyword>
<feature type="compositionally biased region" description="Low complexity" evidence="10">
    <location>
        <begin position="17"/>
        <end position="28"/>
    </location>
</feature>
<comment type="similarity">
    <text evidence="9">Belongs to the ABC transporter superfamily. Siderophore-Fe(3+) uptake transporter (SIUT) (TC 3.A.1.21) family.</text>
</comment>
<dbReference type="GO" id="GO:0140359">
    <property type="term" value="F:ABC-type transporter activity"/>
    <property type="evidence" value="ECO:0007669"/>
    <property type="project" value="InterPro"/>
</dbReference>
<dbReference type="InterPro" id="IPR003439">
    <property type="entry name" value="ABC_transporter-like_ATP-bd"/>
</dbReference>
<proteinExistence type="inferred from homology"/>
<dbReference type="SUPFAM" id="SSF52540">
    <property type="entry name" value="P-loop containing nucleoside triphosphate hydrolases"/>
    <property type="match status" value="1"/>
</dbReference>
<evidence type="ECO:0000256" key="4">
    <source>
        <dbReference type="ARBA" id="ARBA00022692"/>
    </source>
</evidence>
<dbReference type="PATRIC" id="fig|1393034.3.peg.524"/>
<dbReference type="EMBL" id="LSCR01000006">
    <property type="protein sequence ID" value="KXB35178.1"/>
    <property type="molecule type" value="Genomic_DNA"/>
</dbReference>
<dbReference type="PANTHER" id="PTHR24221:SF654">
    <property type="entry name" value="ATP-BINDING CASSETTE SUB-FAMILY B MEMBER 6"/>
    <property type="match status" value="1"/>
</dbReference>
<dbReference type="GO" id="GO:0005886">
    <property type="term" value="C:plasma membrane"/>
    <property type="evidence" value="ECO:0007669"/>
    <property type="project" value="UniProtKB-SubCell"/>
</dbReference>
<dbReference type="SMART" id="SM00382">
    <property type="entry name" value="AAA"/>
    <property type="match status" value="1"/>
</dbReference>
<evidence type="ECO:0000256" key="9">
    <source>
        <dbReference type="ARBA" id="ARBA00023455"/>
    </source>
</evidence>
<evidence type="ECO:0000256" key="11">
    <source>
        <dbReference type="SAM" id="Phobius"/>
    </source>
</evidence>
<protein>
    <submittedName>
        <fullName evidence="14">ABC transporter, ATP-binding protein</fullName>
    </submittedName>
</protein>
<dbReference type="STRING" id="1393034.HMPREF3192_00543"/>
<feature type="domain" description="ABC transmembrane type-1" evidence="13">
    <location>
        <begin position="78"/>
        <end position="368"/>
    </location>
</feature>
<feature type="region of interest" description="Disordered" evidence="10">
    <location>
        <begin position="1"/>
        <end position="28"/>
    </location>
</feature>
<dbReference type="SUPFAM" id="SSF90123">
    <property type="entry name" value="ABC transporter transmembrane region"/>
    <property type="match status" value="1"/>
</dbReference>
<evidence type="ECO:0000256" key="6">
    <source>
        <dbReference type="ARBA" id="ARBA00022840"/>
    </source>
</evidence>
<dbReference type="Gene3D" id="3.40.50.300">
    <property type="entry name" value="P-loop containing nucleotide triphosphate hydrolases"/>
    <property type="match status" value="1"/>
</dbReference>
<dbReference type="GO" id="GO:0034040">
    <property type="term" value="F:ATPase-coupled lipid transmembrane transporter activity"/>
    <property type="evidence" value="ECO:0007669"/>
    <property type="project" value="TreeGrafter"/>
</dbReference>
<evidence type="ECO:0000256" key="10">
    <source>
        <dbReference type="SAM" id="MobiDB-lite"/>
    </source>
</evidence>
<dbReference type="PROSITE" id="PS50893">
    <property type="entry name" value="ABC_TRANSPORTER_2"/>
    <property type="match status" value="1"/>
</dbReference>
<dbReference type="InterPro" id="IPR003593">
    <property type="entry name" value="AAA+_ATPase"/>
</dbReference>
<keyword evidence="7 11" id="KW-1133">Transmembrane helix</keyword>
<evidence type="ECO:0000256" key="8">
    <source>
        <dbReference type="ARBA" id="ARBA00023136"/>
    </source>
</evidence>
<feature type="transmembrane region" description="Helical" evidence="11">
    <location>
        <begin position="319"/>
        <end position="337"/>
    </location>
</feature>
<dbReference type="InterPro" id="IPR027417">
    <property type="entry name" value="P-loop_NTPase"/>
</dbReference>
<organism evidence="14 15">
    <name type="scientific">Atopobium deltae</name>
    <dbReference type="NCBI Taxonomy" id="1393034"/>
    <lineage>
        <taxon>Bacteria</taxon>
        <taxon>Bacillati</taxon>
        <taxon>Actinomycetota</taxon>
        <taxon>Coriobacteriia</taxon>
        <taxon>Coriobacteriales</taxon>
        <taxon>Atopobiaceae</taxon>
        <taxon>Atopobium</taxon>
    </lineage>
</organism>
<dbReference type="InterPro" id="IPR036640">
    <property type="entry name" value="ABC1_TM_sf"/>
</dbReference>
<dbReference type="GO" id="GO:0005524">
    <property type="term" value="F:ATP binding"/>
    <property type="evidence" value="ECO:0007669"/>
    <property type="project" value="UniProtKB-KW"/>
</dbReference>
<dbReference type="Pfam" id="PF00664">
    <property type="entry name" value="ABC_membrane"/>
    <property type="match status" value="1"/>
</dbReference>
<evidence type="ECO:0000256" key="3">
    <source>
        <dbReference type="ARBA" id="ARBA00022475"/>
    </source>
</evidence>
<keyword evidence="4 11" id="KW-0812">Transmembrane</keyword>
<dbReference type="AlphaFoldDB" id="A0A133XW68"/>
<keyword evidence="6 14" id="KW-0067">ATP-binding</keyword>
<gene>
    <name evidence="14" type="ORF">HMPREF3192_00543</name>
</gene>
<dbReference type="GO" id="GO:0016887">
    <property type="term" value="F:ATP hydrolysis activity"/>
    <property type="evidence" value="ECO:0007669"/>
    <property type="project" value="InterPro"/>
</dbReference>
<evidence type="ECO:0000256" key="5">
    <source>
        <dbReference type="ARBA" id="ARBA00022741"/>
    </source>
</evidence>
<dbReference type="RefSeq" id="WP_197414542.1">
    <property type="nucleotide sequence ID" value="NZ_KQ959487.1"/>
</dbReference>
<evidence type="ECO:0000256" key="1">
    <source>
        <dbReference type="ARBA" id="ARBA00004429"/>
    </source>
</evidence>
<sequence length="670" mass="71651">MTNEKLDDTFPGEKTSEPAATSAPNAASVASGSASATASAAASTPPAATAPTPAVSAATSSAPATLGDLLKPATGPMIASGCLTAISAIVRLVPFVALQQIAVLILREQQQSLFGISDPYLWGIIALISLVASQILYMGGLGVSHLAEAHFRYDLRKQIVDAFAHLPLADVLGTPRGTIRQIICDDTTAVHTLIAHVPGDVTNAVVTLLAGFFLLVFVDWRLSLSLVAFWVIVVGSISFFFMRNMAELTAKFGEAQTQVSATTVDMLDGIKEIKNFQMADATKTDFYEKRKAFSALSYAWVSESGKAISFTGALLKPSIVFLTVVLLVVVFLANSWISFSASIPFLLIAPGIPEGLLTLMGLSQHIYQSTFAAQSNLQLLSKPRMPQGTQELAEKNPALELTDVSFSYEKDKPIIQHVSLRVEPGTVTAVVGPSGSGKSTLAKLIVRFYDPDGGSIKLGGVELRDLSFKALYSNVSIVLQDAILSNDTVFNNIVIGKPEATLDEVVQAAKAAQIHEKILSLPQGYDTRLGEKDGFLSGGEVQRISLARMYLLNTPVVIFDEATAQIDPEQEQAMHKALIELARDKTVIMIAHRLSSIRDVDQILCIEDGRVVEKGTHEQLLAQKGLYADMWQVQQLEFVNDVSDAVGDASATTVDTATATAPTTADEQEA</sequence>
<accession>A0A133XW68</accession>
<dbReference type="Proteomes" id="UP000070675">
    <property type="component" value="Unassembled WGS sequence"/>
</dbReference>
<dbReference type="InterPro" id="IPR011527">
    <property type="entry name" value="ABC1_TM_dom"/>
</dbReference>
<evidence type="ECO:0000256" key="7">
    <source>
        <dbReference type="ARBA" id="ARBA00022989"/>
    </source>
</evidence>
<keyword evidence="8 11" id="KW-0472">Membrane</keyword>
<feature type="transmembrane region" description="Helical" evidence="11">
    <location>
        <begin position="201"/>
        <end position="218"/>
    </location>
</feature>
<feature type="transmembrane region" description="Helical" evidence="11">
    <location>
        <begin position="121"/>
        <end position="147"/>
    </location>
</feature>
<comment type="subcellular location">
    <subcellularLocation>
        <location evidence="1">Cell inner membrane</location>
        <topology evidence="1">Multi-pass membrane protein</topology>
    </subcellularLocation>
</comment>
<evidence type="ECO:0000259" key="13">
    <source>
        <dbReference type="PROSITE" id="PS50929"/>
    </source>
</evidence>
<dbReference type="Pfam" id="PF00005">
    <property type="entry name" value="ABC_tran"/>
    <property type="match status" value="1"/>
</dbReference>
<keyword evidence="15" id="KW-1185">Reference proteome</keyword>
<dbReference type="InterPro" id="IPR039421">
    <property type="entry name" value="Type_1_exporter"/>
</dbReference>
<keyword evidence="3" id="KW-1003">Cell membrane</keyword>
<dbReference type="Gene3D" id="1.20.1560.10">
    <property type="entry name" value="ABC transporter type 1, transmembrane domain"/>
    <property type="match status" value="1"/>
</dbReference>
<evidence type="ECO:0000313" key="14">
    <source>
        <dbReference type="EMBL" id="KXB35178.1"/>
    </source>
</evidence>